<reference evidence="2" key="2">
    <citation type="submission" date="2023-02" db="EMBL/GenBank/DDBJ databases">
        <authorList>
            <consortium name="DOE Joint Genome Institute"/>
            <person name="Mondo S.J."/>
            <person name="Chang Y."/>
            <person name="Wang Y."/>
            <person name="Ahrendt S."/>
            <person name="Andreopoulos W."/>
            <person name="Barry K."/>
            <person name="Beard J."/>
            <person name="Benny G.L."/>
            <person name="Blankenship S."/>
            <person name="Bonito G."/>
            <person name="Cuomo C."/>
            <person name="Desiro A."/>
            <person name="Gervers K.A."/>
            <person name="Hundley H."/>
            <person name="Kuo A."/>
            <person name="LaButti K."/>
            <person name="Lang B.F."/>
            <person name="Lipzen A."/>
            <person name="O'Donnell K."/>
            <person name="Pangilinan J."/>
            <person name="Reynolds N."/>
            <person name="Sandor L."/>
            <person name="Smith M.W."/>
            <person name="Tsang A."/>
            <person name="Grigoriev I.V."/>
            <person name="Stajich J.E."/>
            <person name="Spatafora J.W."/>
        </authorList>
    </citation>
    <scope>NUCLEOTIDE SEQUENCE</scope>
    <source>
        <strain evidence="2">RSA 2281</strain>
    </source>
</reference>
<evidence type="ECO:0000313" key="3">
    <source>
        <dbReference type="Proteomes" id="UP001209540"/>
    </source>
</evidence>
<accession>A0AAD5K0B9</accession>
<comment type="caution">
    <text evidence="2">The sequence shown here is derived from an EMBL/GenBank/DDBJ whole genome shotgun (WGS) entry which is preliminary data.</text>
</comment>
<feature type="region of interest" description="Disordered" evidence="1">
    <location>
        <begin position="367"/>
        <end position="433"/>
    </location>
</feature>
<proteinExistence type="predicted"/>
<feature type="compositionally biased region" description="Basic residues" evidence="1">
    <location>
        <begin position="422"/>
        <end position="433"/>
    </location>
</feature>
<evidence type="ECO:0000313" key="2">
    <source>
        <dbReference type="EMBL" id="KAI9263208.1"/>
    </source>
</evidence>
<dbReference type="EMBL" id="JAIXMP010000013">
    <property type="protein sequence ID" value="KAI9263208.1"/>
    <property type="molecule type" value="Genomic_DNA"/>
</dbReference>
<protein>
    <submittedName>
        <fullName evidence="2">Uncharacterized protein</fullName>
    </submittedName>
</protein>
<reference evidence="2" key="1">
    <citation type="journal article" date="2022" name="IScience">
        <title>Evolution of zygomycete secretomes and the origins of terrestrial fungal ecologies.</title>
        <authorList>
            <person name="Chang Y."/>
            <person name="Wang Y."/>
            <person name="Mondo S."/>
            <person name="Ahrendt S."/>
            <person name="Andreopoulos W."/>
            <person name="Barry K."/>
            <person name="Beard J."/>
            <person name="Benny G.L."/>
            <person name="Blankenship S."/>
            <person name="Bonito G."/>
            <person name="Cuomo C."/>
            <person name="Desiro A."/>
            <person name="Gervers K.A."/>
            <person name="Hundley H."/>
            <person name="Kuo A."/>
            <person name="LaButti K."/>
            <person name="Lang B.F."/>
            <person name="Lipzen A."/>
            <person name="O'Donnell K."/>
            <person name="Pangilinan J."/>
            <person name="Reynolds N."/>
            <person name="Sandor L."/>
            <person name="Smith M.E."/>
            <person name="Tsang A."/>
            <person name="Grigoriev I.V."/>
            <person name="Stajich J.E."/>
            <person name="Spatafora J.W."/>
        </authorList>
    </citation>
    <scope>NUCLEOTIDE SEQUENCE</scope>
    <source>
        <strain evidence="2">RSA 2281</strain>
    </source>
</reference>
<sequence>MALDFLSSDIVFPSDSTEPKLSTKSVSKLPGPVDWAFHDYLSTACEKASLPVHTLTDYTQWKKQLHHDDEQQENHHEEFTLDDFKKNTTTLQLSKQEEQIRFLVSNGGKQQRSSSTTANLPTPPNPEATSASNLRAALCGALEHVDNAMQDNHLTRLDKYTPGSYQQNNKEFRWEDEVLFGSFKFAPEYNSARPGLSLHNNNNVDDDDDDDDMDNDLFLPETRSNEGGASPLSATREHFRFLDDHDDFLYEQRSFSTDDEGDFMGGGPTLLDSSRVTSYIASSIDQHQLPPESPLYYPPISSAAAIVPPPPTNTTTTADKVSATPSVPLHRTPIDLSSPMATHTMEGKPTIAKSKVWQGLVGRLKKNLSKPFNNNNNNKPTSSSPSLPLQQSSSTSSSEQRRNELSSPITTSSNNKALPQGRFKRLLFKSRQN</sequence>
<feature type="region of interest" description="Disordered" evidence="1">
    <location>
        <begin position="105"/>
        <end position="130"/>
    </location>
</feature>
<dbReference type="AlphaFoldDB" id="A0AAD5K0B9"/>
<organism evidence="2 3">
    <name type="scientific">Phascolomyces articulosus</name>
    <dbReference type="NCBI Taxonomy" id="60185"/>
    <lineage>
        <taxon>Eukaryota</taxon>
        <taxon>Fungi</taxon>
        <taxon>Fungi incertae sedis</taxon>
        <taxon>Mucoromycota</taxon>
        <taxon>Mucoromycotina</taxon>
        <taxon>Mucoromycetes</taxon>
        <taxon>Mucorales</taxon>
        <taxon>Lichtheimiaceae</taxon>
        <taxon>Phascolomyces</taxon>
    </lineage>
</organism>
<name>A0AAD5K0B9_9FUNG</name>
<feature type="compositionally biased region" description="Polar residues" evidence="1">
    <location>
        <begin position="405"/>
        <end position="417"/>
    </location>
</feature>
<dbReference type="Proteomes" id="UP001209540">
    <property type="component" value="Unassembled WGS sequence"/>
</dbReference>
<gene>
    <name evidence="2" type="ORF">BDA99DRAFT_509585</name>
</gene>
<evidence type="ECO:0000256" key="1">
    <source>
        <dbReference type="SAM" id="MobiDB-lite"/>
    </source>
</evidence>
<feature type="compositionally biased region" description="Low complexity" evidence="1">
    <location>
        <begin position="369"/>
        <end position="398"/>
    </location>
</feature>
<keyword evidence="3" id="KW-1185">Reference proteome</keyword>
<feature type="compositionally biased region" description="Acidic residues" evidence="1">
    <location>
        <begin position="204"/>
        <end position="215"/>
    </location>
</feature>
<feature type="region of interest" description="Disordered" evidence="1">
    <location>
        <begin position="307"/>
        <end position="353"/>
    </location>
</feature>
<feature type="region of interest" description="Disordered" evidence="1">
    <location>
        <begin position="192"/>
        <end position="215"/>
    </location>
</feature>
<feature type="compositionally biased region" description="Polar residues" evidence="1">
    <location>
        <begin position="107"/>
        <end position="120"/>
    </location>
</feature>